<dbReference type="HOGENOM" id="CLU_997200_0_0_1"/>
<organism evidence="1 2">
    <name type="scientific">Jaapia argillacea MUCL 33604</name>
    <dbReference type="NCBI Taxonomy" id="933084"/>
    <lineage>
        <taxon>Eukaryota</taxon>
        <taxon>Fungi</taxon>
        <taxon>Dikarya</taxon>
        <taxon>Basidiomycota</taxon>
        <taxon>Agaricomycotina</taxon>
        <taxon>Agaricomycetes</taxon>
        <taxon>Agaricomycetidae</taxon>
        <taxon>Jaapiales</taxon>
        <taxon>Jaapiaceae</taxon>
        <taxon>Jaapia</taxon>
    </lineage>
</organism>
<dbReference type="AlphaFoldDB" id="A0A067PJ85"/>
<dbReference type="EMBL" id="KL197727">
    <property type="protein sequence ID" value="KDQ54938.1"/>
    <property type="molecule type" value="Genomic_DNA"/>
</dbReference>
<dbReference type="OrthoDB" id="10353254at2759"/>
<name>A0A067PJ85_9AGAM</name>
<sequence>MTTPTVVDSYKFGALHFQLLKVTSSCAQHPTATVNAPAGSVILGGGAYVDWTGPCASINPAGNLLTAMYPNDQGTSWTVASKDHDVPSPASISAYIVVATLRDGLPIPADYYKVVSVTSAKAQHPTATATLPDGFVVVGGGAKANWTGDGNLLYGSYPTPDGKGWVGASKDHAHPDPSTITVWAIGLKKSFLSDASMTVNFFTRQDLSPAPANHPKLTFVVPDFHITGGGALVHWNGFGSLLTACFPQDRQSWVAAAKDHEQADPATITIWTIGFTADSTRFN</sequence>
<protein>
    <submittedName>
        <fullName evidence="1">Uncharacterized protein</fullName>
    </submittedName>
</protein>
<keyword evidence="2" id="KW-1185">Reference proteome</keyword>
<reference evidence="2" key="1">
    <citation type="journal article" date="2014" name="Proc. Natl. Acad. Sci. U.S.A.">
        <title>Extensive sampling of basidiomycete genomes demonstrates inadequacy of the white-rot/brown-rot paradigm for wood decay fungi.</title>
        <authorList>
            <person name="Riley R."/>
            <person name="Salamov A.A."/>
            <person name="Brown D.W."/>
            <person name="Nagy L.G."/>
            <person name="Floudas D."/>
            <person name="Held B.W."/>
            <person name="Levasseur A."/>
            <person name="Lombard V."/>
            <person name="Morin E."/>
            <person name="Otillar R."/>
            <person name="Lindquist E.A."/>
            <person name="Sun H."/>
            <person name="LaButti K.M."/>
            <person name="Schmutz J."/>
            <person name="Jabbour D."/>
            <person name="Luo H."/>
            <person name="Baker S.E."/>
            <person name="Pisabarro A.G."/>
            <person name="Walton J.D."/>
            <person name="Blanchette R.A."/>
            <person name="Henrissat B."/>
            <person name="Martin F."/>
            <person name="Cullen D."/>
            <person name="Hibbett D.S."/>
            <person name="Grigoriev I.V."/>
        </authorList>
    </citation>
    <scope>NUCLEOTIDE SEQUENCE [LARGE SCALE GENOMIC DNA]</scope>
    <source>
        <strain evidence="2">MUCL 33604</strain>
    </source>
</reference>
<accession>A0A067PJ85</accession>
<evidence type="ECO:0000313" key="1">
    <source>
        <dbReference type="EMBL" id="KDQ54938.1"/>
    </source>
</evidence>
<gene>
    <name evidence="1" type="ORF">JAAARDRAFT_354650</name>
</gene>
<dbReference type="InParanoid" id="A0A067PJ85"/>
<evidence type="ECO:0000313" key="2">
    <source>
        <dbReference type="Proteomes" id="UP000027265"/>
    </source>
</evidence>
<dbReference type="Proteomes" id="UP000027265">
    <property type="component" value="Unassembled WGS sequence"/>
</dbReference>
<proteinExistence type="predicted"/>